<evidence type="ECO:0000313" key="2">
    <source>
        <dbReference type="EMBL" id="KAK3535274.1"/>
    </source>
</evidence>
<evidence type="ECO:0000259" key="1">
    <source>
        <dbReference type="Pfam" id="PF09004"/>
    </source>
</evidence>
<comment type="caution">
    <text evidence="2">The sequence shown here is derived from an EMBL/GenBank/DDBJ whole genome shotgun (WGS) entry which is preliminary data.</text>
</comment>
<feature type="domain" description="Alkylated DNA repair protein AlkB homologue 8 N-terminal" evidence="1">
    <location>
        <begin position="123"/>
        <end position="151"/>
    </location>
</feature>
<dbReference type="InterPro" id="IPR015095">
    <property type="entry name" value="AlkB_hom8_N"/>
</dbReference>
<dbReference type="EMBL" id="JAUCMX010000009">
    <property type="protein sequence ID" value="KAK3535274.1"/>
    <property type="molecule type" value="Genomic_DNA"/>
</dbReference>
<sequence length="177" mass="20475">MELSHRQPTSCICGETCLILPHPQNWSSSRLCSEPLLYSLYTYDCVETSNSTTINKFADDTVVERWCQDKNLLLNIGKTKELLVDFSTKQEQSYQPLNINGIPVERVDSFRYLGVHITQDLSWSCHINTLVKKAQQRLYDLRLLRDFKLPSQVPSRVLQTFYVLDVLHLHHGEHPDG</sequence>
<gene>
    <name evidence="2" type="ORF">QTP70_006959</name>
</gene>
<dbReference type="GO" id="GO:0008168">
    <property type="term" value="F:methyltransferase activity"/>
    <property type="evidence" value="ECO:0007669"/>
    <property type="project" value="InterPro"/>
</dbReference>
<name>A0AAE0V1H1_9TELE</name>
<evidence type="ECO:0000313" key="3">
    <source>
        <dbReference type="Proteomes" id="UP001274896"/>
    </source>
</evidence>
<dbReference type="AlphaFoldDB" id="A0AAE0V1H1"/>
<keyword evidence="3" id="KW-1185">Reference proteome</keyword>
<reference evidence="2" key="1">
    <citation type="submission" date="2023-06" db="EMBL/GenBank/DDBJ databases">
        <title>Male Hemibagrus guttatus genome.</title>
        <authorList>
            <person name="Bian C."/>
        </authorList>
    </citation>
    <scope>NUCLEOTIDE SEQUENCE</scope>
    <source>
        <strain evidence="2">Male_cb2023</strain>
        <tissue evidence="2">Muscle</tissue>
    </source>
</reference>
<dbReference type="GO" id="GO:0016706">
    <property type="term" value="F:2-oxoglutarate-dependent dioxygenase activity"/>
    <property type="evidence" value="ECO:0007669"/>
    <property type="project" value="InterPro"/>
</dbReference>
<protein>
    <recommendedName>
        <fullName evidence="1">Alkylated DNA repair protein AlkB homologue 8 N-terminal domain-containing protein</fullName>
    </recommendedName>
</protein>
<dbReference type="Proteomes" id="UP001274896">
    <property type="component" value="Unassembled WGS sequence"/>
</dbReference>
<organism evidence="2 3">
    <name type="scientific">Hemibagrus guttatus</name>
    <dbReference type="NCBI Taxonomy" id="175788"/>
    <lineage>
        <taxon>Eukaryota</taxon>
        <taxon>Metazoa</taxon>
        <taxon>Chordata</taxon>
        <taxon>Craniata</taxon>
        <taxon>Vertebrata</taxon>
        <taxon>Euteleostomi</taxon>
        <taxon>Actinopterygii</taxon>
        <taxon>Neopterygii</taxon>
        <taxon>Teleostei</taxon>
        <taxon>Ostariophysi</taxon>
        <taxon>Siluriformes</taxon>
        <taxon>Bagridae</taxon>
        <taxon>Hemibagrus</taxon>
    </lineage>
</organism>
<accession>A0AAE0V1H1</accession>
<dbReference type="Pfam" id="PF09004">
    <property type="entry name" value="ALKBH8_N"/>
    <property type="match status" value="1"/>
</dbReference>
<proteinExistence type="predicted"/>